<reference evidence="4" key="1">
    <citation type="submission" date="2021-04" db="EMBL/GenBank/DDBJ databases">
        <title>Draft genome assembly of strain Phenylobacterium sp. 20VBR1 using MiniION and Illumina platforms.</title>
        <authorList>
            <person name="Thomas F.A."/>
            <person name="Krishnan K.P."/>
            <person name="Sinha R.K."/>
        </authorList>
    </citation>
    <scope>NUCLEOTIDE SEQUENCE</scope>
    <source>
        <strain evidence="4">20VBR1</strain>
    </source>
</reference>
<dbReference type="GO" id="GO:0004165">
    <property type="term" value="F:delta(3)-delta(2)-enoyl-CoA isomerase activity"/>
    <property type="evidence" value="ECO:0007669"/>
    <property type="project" value="UniProtKB-ARBA"/>
</dbReference>
<evidence type="ECO:0000256" key="1">
    <source>
        <dbReference type="ARBA" id="ARBA00004275"/>
    </source>
</evidence>
<dbReference type="RefSeq" id="WP_215341145.1">
    <property type="nucleotide sequence ID" value="NZ_JAGSGD010000001.1"/>
</dbReference>
<dbReference type="Pfam" id="PF00378">
    <property type="entry name" value="ECH_1"/>
    <property type="match status" value="1"/>
</dbReference>
<dbReference type="PANTHER" id="PTHR43684:SF1">
    <property type="entry name" value="ENOYL-COA DELTA ISOMERASE 2"/>
    <property type="match status" value="1"/>
</dbReference>
<sequence length="258" mass="27169">MNDPVLKVADEGRIRVLTLNRPAQLNSMNDALYDACAVALMDAADDPGVAVVILTGEGRAFCAGQDLAEMADRPVYPKGERHGFVPFMEALESFPKPLIAAVNGLGVGIGLTMLPYCDLVFIDPTGRLRAPFVTLGVTAEAGSTVLLPALIGWANAAEVLYTGRWVDAPTAVAYGLAREVSAPGKVLDRALEAAALIAPNPIASLVATKQLLITARFETVRAARLRESAVFDGLEGGPANLEALAAFREKRPADFSGL</sequence>
<dbReference type="InterPro" id="IPR029045">
    <property type="entry name" value="ClpP/crotonase-like_dom_sf"/>
</dbReference>
<dbReference type="AlphaFoldDB" id="A0A941D579"/>
<dbReference type="InterPro" id="IPR051053">
    <property type="entry name" value="ECH/Chromodomain_protein"/>
</dbReference>
<evidence type="ECO:0000256" key="2">
    <source>
        <dbReference type="ARBA" id="ARBA00023140"/>
    </source>
</evidence>
<name>A0A941D579_9CAUL</name>
<comment type="subcellular location">
    <subcellularLocation>
        <location evidence="1">Peroxisome</location>
    </subcellularLocation>
</comment>
<dbReference type="SUPFAM" id="SSF52096">
    <property type="entry name" value="ClpP/crotonase"/>
    <property type="match status" value="1"/>
</dbReference>
<dbReference type="EMBL" id="JAGSGD010000001">
    <property type="protein sequence ID" value="MBR7620408.1"/>
    <property type="molecule type" value="Genomic_DNA"/>
</dbReference>
<accession>A0A941D579</accession>
<evidence type="ECO:0000313" key="5">
    <source>
        <dbReference type="Proteomes" id="UP000622580"/>
    </source>
</evidence>
<keyword evidence="5" id="KW-1185">Reference proteome</keyword>
<protein>
    <submittedName>
        <fullName evidence="4">Enoyl-CoA hydratase/isomerase family protein</fullName>
    </submittedName>
</protein>
<comment type="caution">
    <text evidence="4">The sequence shown here is derived from an EMBL/GenBank/DDBJ whole genome shotgun (WGS) entry which is preliminary data.</text>
</comment>
<gene>
    <name evidence="4" type="ORF">JKL49_13515</name>
</gene>
<organism evidence="4 5">
    <name type="scientific">Phenylobacterium glaciei</name>
    <dbReference type="NCBI Taxonomy" id="2803784"/>
    <lineage>
        <taxon>Bacteria</taxon>
        <taxon>Pseudomonadati</taxon>
        <taxon>Pseudomonadota</taxon>
        <taxon>Alphaproteobacteria</taxon>
        <taxon>Caulobacterales</taxon>
        <taxon>Caulobacteraceae</taxon>
        <taxon>Phenylobacterium</taxon>
    </lineage>
</organism>
<keyword evidence="2" id="KW-0576">Peroxisome</keyword>
<proteinExistence type="predicted"/>
<dbReference type="Proteomes" id="UP000622580">
    <property type="component" value="Unassembled WGS sequence"/>
</dbReference>
<keyword evidence="3" id="KW-0413">Isomerase</keyword>
<evidence type="ECO:0000313" key="4">
    <source>
        <dbReference type="EMBL" id="MBR7620408.1"/>
    </source>
</evidence>
<evidence type="ECO:0000256" key="3">
    <source>
        <dbReference type="ARBA" id="ARBA00023235"/>
    </source>
</evidence>
<dbReference type="CDD" id="cd06558">
    <property type="entry name" value="crotonase-like"/>
    <property type="match status" value="1"/>
</dbReference>
<dbReference type="InterPro" id="IPR001753">
    <property type="entry name" value="Enoyl-CoA_hydra/iso"/>
</dbReference>
<dbReference type="PANTHER" id="PTHR43684">
    <property type="match status" value="1"/>
</dbReference>
<dbReference type="Gene3D" id="3.90.226.10">
    <property type="entry name" value="2-enoyl-CoA Hydratase, Chain A, domain 1"/>
    <property type="match status" value="1"/>
</dbReference>